<dbReference type="InterPro" id="IPR004089">
    <property type="entry name" value="MCPsignal_dom"/>
</dbReference>
<accession>I4AD30</accession>
<dbReference type="GO" id="GO:0016020">
    <property type="term" value="C:membrane"/>
    <property type="evidence" value="ECO:0007669"/>
    <property type="project" value="InterPro"/>
</dbReference>
<feature type="coiled-coil region" evidence="3">
    <location>
        <begin position="159"/>
        <end position="186"/>
    </location>
</feature>
<keyword evidence="4" id="KW-1133">Transmembrane helix</keyword>
<feature type="coiled-coil region" evidence="3">
    <location>
        <begin position="351"/>
        <end position="413"/>
    </location>
</feature>
<dbReference type="SUPFAM" id="SSF58104">
    <property type="entry name" value="Methyl-accepting chemotaxis protein (MCP) signaling domain"/>
    <property type="match status" value="1"/>
</dbReference>
<proteinExistence type="predicted"/>
<evidence type="ECO:0000256" key="3">
    <source>
        <dbReference type="SAM" id="Coils"/>
    </source>
</evidence>
<reference evidence="6 7" key="2">
    <citation type="journal article" date="2015" name="J. Bacteriol.">
        <title>Genomic, proteomic, and biochemical analysis of the organohalide respiratory pathway in Desulfitobacterium dehalogenans.</title>
        <authorList>
            <person name="Kruse T."/>
            <person name="van de Pas B.A."/>
            <person name="Atteia A."/>
            <person name="Krab K."/>
            <person name="Hagen W.R."/>
            <person name="Goodwin L."/>
            <person name="Chain P."/>
            <person name="Boeren S."/>
            <person name="Maphosa F."/>
            <person name="Schraa G."/>
            <person name="de Vos W.M."/>
            <person name="van der Oost J."/>
            <person name="Smidt H."/>
            <person name="Stams A.J."/>
        </authorList>
    </citation>
    <scope>NUCLEOTIDE SEQUENCE [LARGE SCALE GENOMIC DNA]</scope>
    <source>
        <strain evidence="7">ATCC 51507 / DSM 9161 / JW/IU-DC1</strain>
    </source>
</reference>
<evidence type="ECO:0000256" key="2">
    <source>
        <dbReference type="PROSITE-ProRule" id="PRU00284"/>
    </source>
</evidence>
<evidence type="ECO:0000256" key="1">
    <source>
        <dbReference type="ARBA" id="ARBA00023224"/>
    </source>
</evidence>
<name>I4AD30_DESDJ</name>
<evidence type="ECO:0000313" key="7">
    <source>
        <dbReference type="Proteomes" id="UP000006053"/>
    </source>
</evidence>
<keyword evidence="7" id="KW-1185">Reference proteome</keyword>
<dbReference type="PROSITE" id="PS50111">
    <property type="entry name" value="CHEMOTAXIS_TRANSDUC_2"/>
    <property type="match status" value="1"/>
</dbReference>
<evidence type="ECO:0000313" key="6">
    <source>
        <dbReference type="EMBL" id="AFM01865.1"/>
    </source>
</evidence>
<keyword evidence="1 2" id="KW-0807">Transducer</keyword>
<keyword evidence="4" id="KW-0472">Membrane</keyword>
<feature type="transmembrane region" description="Helical" evidence="4">
    <location>
        <begin position="12"/>
        <end position="33"/>
    </location>
</feature>
<dbReference type="GO" id="GO:0007165">
    <property type="term" value="P:signal transduction"/>
    <property type="evidence" value="ECO:0007669"/>
    <property type="project" value="UniProtKB-KW"/>
</dbReference>
<keyword evidence="3" id="KW-0175">Coiled coil</keyword>
<feature type="domain" description="Methyl-accepting transducer" evidence="5">
    <location>
        <begin position="130"/>
        <end position="380"/>
    </location>
</feature>
<dbReference type="PANTHER" id="PTHR32089">
    <property type="entry name" value="METHYL-ACCEPTING CHEMOTAXIS PROTEIN MCPB"/>
    <property type="match status" value="1"/>
</dbReference>
<dbReference type="EMBL" id="CP003348">
    <property type="protein sequence ID" value="AFM01865.1"/>
    <property type="molecule type" value="Genomic_DNA"/>
</dbReference>
<gene>
    <name evidence="6" type="ordered locus">Desde_3590</name>
</gene>
<evidence type="ECO:0000256" key="4">
    <source>
        <dbReference type="SAM" id="Phobius"/>
    </source>
</evidence>
<organism evidence="6 7">
    <name type="scientific">Desulfitobacterium dehalogenans (strain ATCC 51507 / DSM 9161 / JW/IU-DC1)</name>
    <dbReference type="NCBI Taxonomy" id="756499"/>
    <lineage>
        <taxon>Bacteria</taxon>
        <taxon>Bacillati</taxon>
        <taxon>Bacillota</taxon>
        <taxon>Clostridia</taxon>
        <taxon>Eubacteriales</taxon>
        <taxon>Desulfitobacteriaceae</taxon>
        <taxon>Desulfitobacterium</taxon>
    </lineage>
</organism>
<dbReference type="SMART" id="SM00283">
    <property type="entry name" value="MA"/>
    <property type="match status" value="1"/>
</dbReference>
<dbReference type="STRING" id="756499.Desde_3590"/>
<dbReference type="KEGG" id="ddh:Desde_3590"/>
<reference evidence="7" key="1">
    <citation type="submission" date="2012-06" db="EMBL/GenBank/DDBJ databases">
        <title>Complete sequence of Desulfitobacterium dehalogenans ATCC 51507.</title>
        <authorList>
            <person name="Lucas S."/>
            <person name="Han J."/>
            <person name="Lapidus A."/>
            <person name="Cheng J.-F."/>
            <person name="Goodwin L."/>
            <person name="Pitluck S."/>
            <person name="Peters L."/>
            <person name="Ovchinnikova G."/>
            <person name="Teshima H."/>
            <person name="Detter J.C."/>
            <person name="Han C."/>
            <person name="Tapia R."/>
            <person name="Land M."/>
            <person name="Hauser L."/>
            <person name="Kyrpides N."/>
            <person name="Ivanova N."/>
            <person name="Pagani I."/>
            <person name="Kruse T."/>
            <person name="de Vos W.M."/>
            <person name="Smidt H."/>
            <person name="Woyke T."/>
        </authorList>
    </citation>
    <scope>NUCLEOTIDE SEQUENCE [LARGE SCALE GENOMIC DNA]</scope>
    <source>
        <strain evidence="7">ATCC 51507 / DSM 9161 / JW/IU-DC1</strain>
    </source>
</reference>
<sequence length="416" mass="46106">MNYKKLIGNFKFISFIVNLLLSLSLGLILWRILGIWYMIPLLLLIGIVGYGIISIFTSFANKKLLVKFEKQILQFKEGDYSSLAEFKDLGFIGKISSSFNDIIEDIRNLIRSFVEVFLSIIQISKETRDKAEEALCSVGQISESIEEIAKGASMQADEVQHGVEKMENLSQEIELLSDRFSGVSNDTKDINELNGIGLRSVSLLQKKSLETNEALAQIYQTIESLTDSTKNIEQLLESVEGIAEQTNLLALNAAIEAARAGESGRGFAVVAEEIRKLAEQSKVSTVEIGSLVHTIQNQSTLTIASMQRVQAVSQEQNEAVLHTNDAFQNITEATESISSKIEMIHQGMISIQNHRNEVLNVIENISAVTKEAAASSEEIAAAASSQLSILEEMNEVTRKLDKITQELDVKLKKYKL</sequence>
<dbReference type="OrthoDB" id="597657at2"/>
<evidence type="ECO:0000259" key="5">
    <source>
        <dbReference type="PROSITE" id="PS50111"/>
    </source>
</evidence>
<feature type="transmembrane region" description="Helical" evidence="4">
    <location>
        <begin position="39"/>
        <end position="60"/>
    </location>
</feature>
<dbReference type="Gene3D" id="1.10.287.950">
    <property type="entry name" value="Methyl-accepting chemotaxis protein"/>
    <property type="match status" value="1"/>
</dbReference>
<keyword evidence="4" id="KW-0812">Transmembrane</keyword>
<protein>
    <submittedName>
        <fullName evidence="6">Methyl-accepting chemotaxis protein</fullName>
    </submittedName>
</protein>
<dbReference type="PANTHER" id="PTHR32089:SF114">
    <property type="entry name" value="METHYL-ACCEPTING CHEMOTAXIS PROTEIN MCPB"/>
    <property type="match status" value="1"/>
</dbReference>
<dbReference type="RefSeq" id="WP_014795338.1">
    <property type="nucleotide sequence ID" value="NC_018017.1"/>
</dbReference>
<dbReference type="Proteomes" id="UP000006053">
    <property type="component" value="Chromosome"/>
</dbReference>
<dbReference type="AlphaFoldDB" id="I4AD30"/>
<dbReference type="HOGENOM" id="CLU_000445_107_18_9"/>
<dbReference type="Pfam" id="PF00015">
    <property type="entry name" value="MCPsignal"/>
    <property type="match status" value="1"/>
</dbReference>
<dbReference type="eggNOG" id="COG0840">
    <property type="taxonomic scope" value="Bacteria"/>
</dbReference>